<feature type="transmembrane region" description="Helical" evidence="1">
    <location>
        <begin position="305"/>
        <end position="324"/>
    </location>
</feature>
<accession>A0A2S8GLV4</accession>
<feature type="transmembrane region" description="Helical" evidence="1">
    <location>
        <begin position="43"/>
        <end position="61"/>
    </location>
</feature>
<dbReference type="Proteomes" id="UP000237819">
    <property type="component" value="Unassembled WGS sequence"/>
</dbReference>
<evidence type="ECO:0008006" key="4">
    <source>
        <dbReference type="Google" id="ProtNLM"/>
    </source>
</evidence>
<evidence type="ECO:0000313" key="2">
    <source>
        <dbReference type="EMBL" id="PQO45419.1"/>
    </source>
</evidence>
<dbReference type="RefSeq" id="WP_105335910.1">
    <property type="nucleotide sequence ID" value="NZ_PUHZ01000014.1"/>
</dbReference>
<feature type="transmembrane region" description="Helical" evidence="1">
    <location>
        <begin position="20"/>
        <end position="38"/>
    </location>
</feature>
<feature type="transmembrane region" description="Helical" evidence="1">
    <location>
        <begin position="270"/>
        <end position="293"/>
    </location>
</feature>
<keyword evidence="1" id="KW-0812">Transmembrane</keyword>
<comment type="caution">
    <text evidence="2">The sequence shown here is derived from an EMBL/GenBank/DDBJ whole genome shotgun (WGS) entry which is preliminary data.</text>
</comment>
<feature type="transmembrane region" description="Helical" evidence="1">
    <location>
        <begin position="121"/>
        <end position="142"/>
    </location>
</feature>
<keyword evidence="1" id="KW-0472">Membrane</keyword>
<feature type="transmembrane region" description="Helical" evidence="1">
    <location>
        <begin position="382"/>
        <end position="404"/>
    </location>
</feature>
<gene>
    <name evidence="2" type="ORF">C5Y93_13280</name>
</gene>
<keyword evidence="1" id="KW-1133">Transmembrane helix</keyword>
<protein>
    <recommendedName>
        <fullName evidence="4">O-antigen ligase domain-containing protein</fullName>
    </recommendedName>
</protein>
<organism evidence="2 3">
    <name type="scientific">Blastopirellula marina</name>
    <dbReference type="NCBI Taxonomy" id="124"/>
    <lineage>
        <taxon>Bacteria</taxon>
        <taxon>Pseudomonadati</taxon>
        <taxon>Planctomycetota</taxon>
        <taxon>Planctomycetia</taxon>
        <taxon>Pirellulales</taxon>
        <taxon>Pirellulaceae</taxon>
        <taxon>Blastopirellula</taxon>
    </lineage>
</organism>
<feature type="transmembrane region" description="Helical" evidence="1">
    <location>
        <begin position="154"/>
        <end position="179"/>
    </location>
</feature>
<feature type="transmembrane region" description="Helical" evidence="1">
    <location>
        <begin position="344"/>
        <end position="370"/>
    </location>
</feature>
<sequence>MENSAGVSYFQNDWANHTTLHPLGLAVLLISATSLLLVPRRFAVWPIFVIVLFVASAQRLIIFGADFDFLRILSCVGILRVLINREYSHFRVNRVDVWVVAWTIVAFAMPVIRLGPGSGVFVTRLGFAVDVLGQYFLFRFLFRDWDDVLELSRCLAILAIPVSAFFMLESSTGRNLFAVLGGLPEITPIRDGRLRCQGAFGHSILAGCFWAAAMPVIAMQWWRKRRILVGFGCICALFIVYASASATPLLCVLAVVSAAFLYFVRKYVWLLRWGVVATLIVLHFSMEAPVWHLIARTGFLGGSSWHRYVLVNGAITHFHEWWLMGSSIGTAHWGHFAFDVTNYYIVQAVHGGVLQLAMFIGLIVVVFMEIGRTIRRRDLSKVESYMVWAVGVAAFGHAVNWFGVSYFGQIWAGWYAVLGIVANLPRLVAKDSERKGALVYVPPTTSSNWQEASIR</sequence>
<dbReference type="EMBL" id="PUHZ01000014">
    <property type="protein sequence ID" value="PQO45419.1"/>
    <property type="molecule type" value="Genomic_DNA"/>
</dbReference>
<feature type="transmembrane region" description="Helical" evidence="1">
    <location>
        <begin position="67"/>
        <end position="83"/>
    </location>
</feature>
<reference evidence="2 3" key="1">
    <citation type="submission" date="2018-02" db="EMBL/GenBank/DDBJ databases">
        <title>Comparative genomes isolates from brazilian mangrove.</title>
        <authorList>
            <person name="Araujo J.E."/>
            <person name="Taketani R.G."/>
            <person name="Silva M.C.P."/>
            <person name="Loureco M.V."/>
            <person name="Andreote F.D."/>
        </authorList>
    </citation>
    <scope>NUCLEOTIDE SEQUENCE [LARGE SCALE GENOMIC DNA]</scope>
    <source>
        <strain evidence="2 3">Nap-Phe MGV</strain>
    </source>
</reference>
<feature type="transmembrane region" description="Helical" evidence="1">
    <location>
        <begin position="199"/>
        <end position="219"/>
    </location>
</feature>
<feature type="transmembrane region" description="Helical" evidence="1">
    <location>
        <begin position="410"/>
        <end position="429"/>
    </location>
</feature>
<proteinExistence type="predicted"/>
<evidence type="ECO:0000313" key="3">
    <source>
        <dbReference type="Proteomes" id="UP000237819"/>
    </source>
</evidence>
<evidence type="ECO:0000256" key="1">
    <source>
        <dbReference type="SAM" id="Phobius"/>
    </source>
</evidence>
<feature type="transmembrane region" description="Helical" evidence="1">
    <location>
        <begin position="231"/>
        <end position="264"/>
    </location>
</feature>
<feature type="transmembrane region" description="Helical" evidence="1">
    <location>
        <begin position="95"/>
        <end position="115"/>
    </location>
</feature>
<dbReference type="AlphaFoldDB" id="A0A2S8GLV4"/>
<name>A0A2S8GLV4_9BACT</name>
<dbReference type="OrthoDB" id="264250at2"/>